<dbReference type="EMBL" id="IACK01229235">
    <property type="protein sequence ID" value="LAA97831.1"/>
    <property type="molecule type" value="Transcribed_RNA"/>
</dbReference>
<sequence length="120" mass="13480">MVPEITCPAPCAIYESSSLSQLAQQPPASQGFGLSFTVPHGLLYSASLRKSKRCFSRVEYLLILLFWVILSIGSSVLFFVESYFISFSSSSFLFGPINLQPLLYTKSIIFKCFKYTQYCS</sequence>
<evidence type="ECO:0000256" key="1">
    <source>
        <dbReference type="SAM" id="Phobius"/>
    </source>
</evidence>
<keyword evidence="1" id="KW-1133">Transmembrane helix</keyword>
<reference evidence="2" key="2">
    <citation type="submission" date="2017-11" db="EMBL/GenBank/DDBJ databases">
        <title>Coralsnake Venomics: Analyses of Venom Gland Transcriptomes and Proteomes of Six Brazilian Taxa.</title>
        <authorList>
            <person name="Aird S.D."/>
            <person name="Jorge da Silva N."/>
            <person name="Qiu L."/>
            <person name="Villar-Briones A."/>
            <person name="Aparecida-Saddi V."/>
            <person name="Campos-Telles M.P."/>
            <person name="Grau M."/>
            <person name="Mikheyev A.S."/>
        </authorList>
    </citation>
    <scope>NUCLEOTIDE SEQUENCE</scope>
    <source>
        <tissue evidence="2">Venom_gland</tissue>
    </source>
</reference>
<protein>
    <submittedName>
        <fullName evidence="2">Uncharacterized protein</fullName>
    </submittedName>
</protein>
<name>A0A2D4JMV6_MICLE</name>
<proteinExistence type="predicted"/>
<dbReference type="AlphaFoldDB" id="A0A2D4JMV6"/>
<organism evidence="2">
    <name type="scientific">Micrurus lemniscatus lemniscatus</name>
    <dbReference type="NCBI Taxonomy" id="129467"/>
    <lineage>
        <taxon>Eukaryota</taxon>
        <taxon>Metazoa</taxon>
        <taxon>Chordata</taxon>
        <taxon>Craniata</taxon>
        <taxon>Vertebrata</taxon>
        <taxon>Euteleostomi</taxon>
        <taxon>Lepidosauria</taxon>
        <taxon>Squamata</taxon>
        <taxon>Bifurcata</taxon>
        <taxon>Unidentata</taxon>
        <taxon>Episquamata</taxon>
        <taxon>Toxicofera</taxon>
        <taxon>Serpentes</taxon>
        <taxon>Colubroidea</taxon>
        <taxon>Elapidae</taxon>
        <taxon>Elapinae</taxon>
        <taxon>Micrurus</taxon>
    </lineage>
</organism>
<dbReference type="EMBL" id="IACK01229236">
    <property type="protein sequence ID" value="LAA97834.1"/>
    <property type="molecule type" value="Transcribed_RNA"/>
</dbReference>
<reference evidence="2" key="1">
    <citation type="submission" date="2017-07" db="EMBL/GenBank/DDBJ databases">
        <authorList>
            <person name="Mikheyev A."/>
            <person name="Grau M."/>
        </authorList>
    </citation>
    <scope>NUCLEOTIDE SEQUENCE</scope>
    <source>
        <tissue evidence="2">Venom_gland</tissue>
    </source>
</reference>
<accession>A0A2D4JMV6</accession>
<keyword evidence="1" id="KW-0812">Transmembrane</keyword>
<feature type="transmembrane region" description="Helical" evidence="1">
    <location>
        <begin position="58"/>
        <end position="78"/>
    </location>
</feature>
<evidence type="ECO:0000313" key="2">
    <source>
        <dbReference type="EMBL" id="LAA97831.1"/>
    </source>
</evidence>
<keyword evidence="1" id="KW-0472">Membrane</keyword>